<reference evidence="2" key="1">
    <citation type="journal article" date="2019" name="Curr. Biol.">
        <title>Genome Sequence of Striga asiatica Provides Insight into the Evolution of Plant Parasitism.</title>
        <authorList>
            <person name="Yoshida S."/>
            <person name="Kim S."/>
            <person name="Wafula E.K."/>
            <person name="Tanskanen J."/>
            <person name="Kim Y.M."/>
            <person name="Honaas L."/>
            <person name="Yang Z."/>
            <person name="Spallek T."/>
            <person name="Conn C.E."/>
            <person name="Ichihashi Y."/>
            <person name="Cheong K."/>
            <person name="Cui S."/>
            <person name="Der J.P."/>
            <person name="Gundlach H."/>
            <person name="Jiao Y."/>
            <person name="Hori C."/>
            <person name="Ishida J.K."/>
            <person name="Kasahara H."/>
            <person name="Kiba T."/>
            <person name="Kim M.S."/>
            <person name="Koo N."/>
            <person name="Laohavisit A."/>
            <person name="Lee Y.H."/>
            <person name="Lumba S."/>
            <person name="McCourt P."/>
            <person name="Mortimer J.C."/>
            <person name="Mutuku J.M."/>
            <person name="Nomura T."/>
            <person name="Sasaki-Sekimoto Y."/>
            <person name="Seto Y."/>
            <person name="Wang Y."/>
            <person name="Wakatake T."/>
            <person name="Sakakibara H."/>
            <person name="Demura T."/>
            <person name="Yamaguchi S."/>
            <person name="Yoneyama K."/>
            <person name="Manabe R.I."/>
            <person name="Nelson D.C."/>
            <person name="Schulman A.H."/>
            <person name="Timko M.P."/>
            <person name="dePamphilis C.W."/>
            <person name="Choi D."/>
            <person name="Shirasu K."/>
        </authorList>
    </citation>
    <scope>NUCLEOTIDE SEQUENCE [LARGE SCALE GENOMIC DNA]</scope>
    <source>
        <strain evidence="2">cv. UVA1</strain>
    </source>
</reference>
<gene>
    <name evidence="1" type="ORF">STAS_08081</name>
</gene>
<dbReference type="EMBL" id="BKCP01004539">
    <property type="protein sequence ID" value="GER32033.1"/>
    <property type="molecule type" value="Genomic_DNA"/>
</dbReference>
<keyword evidence="1" id="KW-0808">Transferase</keyword>
<evidence type="ECO:0000313" key="1">
    <source>
        <dbReference type="EMBL" id="GER32033.1"/>
    </source>
</evidence>
<comment type="caution">
    <text evidence="1">The sequence shown here is derived from an EMBL/GenBank/DDBJ whole genome shotgun (WGS) entry which is preliminary data.</text>
</comment>
<dbReference type="AlphaFoldDB" id="A0A5A7PGN3"/>
<protein>
    <submittedName>
        <fullName evidence="1">Amino-acid acetyltransferase</fullName>
    </submittedName>
</protein>
<sequence>MEATKRISAACPVWDTKKPHIIDEANYRHLWVKYLIDESGRNWLKHRNFDGVWRPELSIVQAAVKAWSETEEQGACSRISRQSGLARSIWQFSVGAGVVRAQCIVAACSRVVVSHDSFWLWPSTFRATYVIT</sequence>
<keyword evidence="2" id="KW-1185">Reference proteome</keyword>
<accession>A0A5A7PGN3</accession>
<dbReference type="Proteomes" id="UP000325081">
    <property type="component" value="Unassembled WGS sequence"/>
</dbReference>
<evidence type="ECO:0000313" key="2">
    <source>
        <dbReference type="Proteomes" id="UP000325081"/>
    </source>
</evidence>
<organism evidence="1 2">
    <name type="scientific">Striga asiatica</name>
    <name type="common">Asiatic witchweed</name>
    <name type="synonym">Buchnera asiatica</name>
    <dbReference type="NCBI Taxonomy" id="4170"/>
    <lineage>
        <taxon>Eukaryota</taxon>
        <taxon>Viridiplantae</taxon>
        <taxon>Streptophyta</taxon>
        <taxon>Embryophyta</taxon>
        <taxon>Tracheophyta</taxon>
        <taxon>Spermatophyta</taxon>
        <taxon>Magnoliopsida</taxon>
        <taxon>eudicotyledons</taxon>
        <taxon>Gunneridae</taxon>
        <taxon>Pentapetalae</taxon>
        <taxon>asterids</taxon>
        <taxon>lamiids</taxon>
        <taxon>Lamiales</taxon>
        <taxon>Orobanchaceae</taxon>
        <taxon>Buchnereae</taxon>
        <taxon>Striga</taxon>
    </lineage>
</organism>
<dbReference type="GO" id="GO:0016740">
    <property type="term" value="F:transferase activity"/>
    <property type="evidence" value="ECO:0007669"/>
    <property type="project" value="UniProtKB-KW"/>
</dbReference>
<name>A0A5A7PGN3_STRAF</name>
<proteinExistence type="predicted"/>